<dbReference type="Gene3D" id="3.30.200.20">
    <property type="entry name" value="Phosphorylase Kinase, domain 1"/>
    <property type="match status" value="1"/>
</dbReference>
<dbReference type="PANTHER" id="PTHR47829">
    <property type="entry name" value="HYDROLASE, PUTATIVE (AFU_ORTHOLOGUE AFUA_1G12880)-RELATED"/>
    <property type="match status" value="1"/>
</dbReference>
<proteinExistence type="predicted"/>
<gene>
    <name evidence="2" type="ORF">ACFPN2_37315</name>
</gene>
<feature type="domain" description="Aminoglycoside phosphotransferase" evidence="1">
    <location>
        <begin position="48"/>
        <end position="269"/>
    </location>
</feature>
<name>A0ABV8T811_9GAMM</name>
<dbReference type="InterPro" id="IPR002575">
    <property type="entry name" value="Aminoglycoside_PTrfase"/>
</dbReference>
<protein>
    <submittedName>
        <fullName evidence="2">Phosphotransferase</fullName>
    </submittedName>
</protein>
<dbReference type="InterPro" id="IPR052898">
    <property type="entry name" value="ACAD10-like"/>
</dbReference>
<dbReference type="RefSeq" id="WP_380606251.1">
    <property type="nucleotide sequence ID" value="NZ_JBHSDU010000015.1"/>
</dbReference>
<organism evidence="2 3">
    <name type="scientific">Steroidobacter flavus</name>
    <dbReference type="NCBI Taxonomy" id="1842136"/>
    <lineage>
        <taxon>Bacteria</taxon>
        <taxon>Pseudomonadati</taxon>
        <taxon>Pseudomonadota</taxon>
        <taxon>Gammaproteobacteria</taxon>
        <taxon>Steroidobacterales</taxon>
        <taxon>Steroidobacteraceae</taxon>
        <taxon>Steroidobacter</taxon>
    </lineage>
</organism>
<accession>A0ABV8T811</accession>
<evidence type="ECO:0000313" key="3">
    <source>
        <dbReference type="Proteomes" id="UP001595904"/>
    </source>
</evidence>
<sequence>MPGPELHATTPASDVSLIDVLPQHRFDEASLWRYLQQHLDDFSTPAQLRQFQGGQSNPTYLIQTPTRKFVLRKKPPGKLLPSAHLIEREYRILRALPDTEVPVPRARLLCEDASIIGTPFYVMDHVEGRVITGVHLPNLTPADRKAIYTDYARVAARLHGVDYKACGLSDFGKPEGYVARQLDRWTKQYLASQTEPNADMNELMAWLGAHLPATDETAIVHGDYRIGNTILHPTEPRIIAVLDWELATLGHPLSDLAYACMFYRIPPSDTGSGGLAGINIAALGIPDEQEFLSLYCKYSGRDRIADWPFFLSFAYFRMAAITQGVYARALQGNAADQRAIKYGEHAKAFAAAGRDMTRRVG</sequence>
<dbReference type="Gene3D" id="3.90.1200.10">
    <property type="match status" value="1"/>
</dbReference>
<dbReference type="CDD" id="cd05154">
    <property type="entry name" value="ACAD10_11_N-like"/>
    <property type="match status" value="1"/>
</dbReference>
<dbReference type="EMBL" id="JBHSDU010000015">
    <property type="protein sequence ID" value="MFC4314784.1"/>
    <property type="molecule type" value="Genomic_DNA"/>
</dbReference>
<dbReference type="SUPFAM" id="SSF56112">
    <property type="entry name" value="Protein kinase-like (PK-like)"/>
    <property type="match status" value="1"/>
</dbReference>
<evidence type="ECO:0000259" key="1">
    <source>
        <dbReference type="Pfam" id="PF01636"/>
    </source>
</evidence>
<dbReference type="InterPro" id="IPR041726">
    <property type="entry name" value="ACAD10_11_N"/>
</dbReference>
<keyword evidence="3" id="KW-1185">Reference proteome</keyword>
<dbReference type="Pfam" id="PF01636">
    <property type="entry name" value="APH"/>
    <property type="match status" value="1"/>
</dbReference>
<reference evidence="3" key="1">
    <citation type="journal article" date="2019" name="Int. J. Syst. Evol. Microbiol.">
        <title>The Global Catalogue of Microorganisms (GCM) 10K type strain sequencing project: providing services to taxonomists for standard genome sequencing and annotation.</title>
        <authorList>
            <consortium name="The Broad Institute Genomics Platform"/>
            <consortium name="The Broad Institute Genome Sequencing Center for Infectious Disease"/>
            <person name="Wu L."/>
            <person name="Ma J."/>
        </authorList>
    </citation>
    <scope>NUCLEOTIDE SEQUENCE [LARGE SCALE GENOMIC DNA]</scope>
    <source>
        <strain evidence="3">CGMCC 1.10759</strain>
    </source>
</reference>
<dbReference type="PANTHER" id="PTHR47829:SF3">
    <property type="entry name" value="AMINOGLYCOSIDE PHOSPHOTRANSFERASE DOMAIN-CONTAINING PROTEIN"/>
    <property type="match status" value="1"/>
</dbReference>
<comment type="caution">
    <text evidence="2">The sequence shown here is derived from an EMBL/GenBank/DDBJ whole genome shotgun (WGS) entry which is preliminary data.</text>
</comment>
<dbReference type="InterPro" id="IPR011009">
    <property type="entry name" value="Kinase-like_dom_sf"/>
</dbReference>
<evidence type="ECO:0000313" key="2">
    <source>
        <dbReference type="EMBL" id="MFC4314784.1"/>
    </source>
</evidence>
<dbReference type="Proteomes" id="UP001595904">
    <property type="component" value="Unassembled WGS sequence"/>
</dbReference>